<dbReference type="InterPro" id="IPR011009">
    <property type="entry name" value="Kinase-like_dom_sf"/>
</dbReference>
<dbReference type="Gene3D" id="3.40.50.620">
    <property type="entry name" value="HUPs"/>
    <property type="match status" value="1"/>
</dbReference>
<name>A0A4R6RIS0_9HYPH</name>
<dbReference type="SUPFAM" id="SSF56112">
    <property type="entry name" value="Protein kinase-like (PK-like)"/>
    <property type="match status" value="1"/>
</dbReference>
<dbReference type="PANTHER" id="PTHR43289:SF34">
    <property type="entry name" value="SERINE_THREONINE-PROTEIN KINASE YBDM-RELATED"/>
    <property type="match status" value="1"/>
</dbReference>
<keyword evidence="3 7" id="KW-0418">Kinase</keyword>
<reference evidence="7 8" key="1">
    <citation type="submission" date="2019-03" db="EMBL/GenBank/DDBJ databases">
        <title>Genomic Encyclopedia of Type Strains, Phase IV (KMG-IV): sequencing the most valuable type-strain genomes for metagenomic binning, comparative biology and taxonomic classification.</title>
        <authorList>
            <person name="Goeker M."/>
        </authorList>
    </citation>
    <scope>NUCLEOTIDE SEQUENCE [LARGE SCALE GENOMIC DNA]</scope>
    <source>
        <strain evidence="7 8">DSM 102969</strain>
    </source>
</reference>
<feature type="region of interest" description="Disordered" evidence="5">
    <location>
        <begin position="214"/>
        <end position="234"/>
    </location>
</feature>
<dbReference type="GO" id="GO:0005524">
    <property type="term" value="F:ATP binding"/>
    <property type="evidence" value="ECO:0007669"/>
    <property type="project" value="UniProtKB-KW"/>
</dbReference>
<evidence type="ECO:0000256" key="4">
    <source>
        <dbReference type="ARBA" id="ARBA00022840"/>
    </source>
</evidence>
<keyword evidence="4" id="KW-0067">ATP-binding</keyword>
<dbReference type="Pfam" id="PF00582">
    <property type="entry name" value="Usp"/>
    <property type="match status" value="1"/>
</dbReference>
<dbReference type="InterPro" id="IPR008271">
    <property type="entry name" value="Ser/Thr_kinase_AS"/>
</dbReference>
<feature type="domain" description="Protein kinase" evidence="6">
    <location>
        <begin position="15"/>
        <end position="276"/>
    </location>
</feature>
<dbReference type="Gene3D" id="1.10.510.10">
    <property type="entry name" value="Transferase(Phosphotransferase) domain 1"/>
    <property type="match status" value="1"/>
</dbReference>
<dbReference type="SUPFAM" id="SSF52402">
    <property type="entry name" value="Adenine nucleotide alpha hydrolases-like"/>
    <property type="match status" value="1"/>
</dbReference>
<dbReference type="InterPro" id="IPR000719">
    <property type="entry name" value="Prot_kinase_dom"/>
</dbReference>
<dbReference type="PANTHER" id="PTHR43289">
    <property type="entry name" value="MITOGEN-ACTIVATED PROTEIN KINASE KINASE KINASE 20-RELATED"/>
    <property type="match status" value="1"/>
</dbReference>
<evidence type="ECO:0000256" key="2">
    <source>
        <dbReference type="ARBA" id="ARBA00022741"/>
    </source>
</evidence>
<keyword evidence="7" id="KW-0723">Serine/threonine-protein kinase</keyword>
<dbReference type="Gene3D" id="3.30.200.20">
    <property type="entry name" value="Phosphorylase Kinase, domain 1"/>
    <property type="match status" value="1"/>
</dbReference>
<keyword evidence="8" id="KW-1185">Reference proteome</keyword>
<dbReference type="PROSITE" id="PS50011">
    <property type="entry name" value="PROTEIN_KINASE_DOM"/>
    <property type="match status" value="1"/>
</dbReference>
<sequence length="473" mass="51167">MKAAALAPGAVIDGFVLQERIAVGGMGAIWRVNHPDWSMPLVLKAPFLGAGADVSTIVAYETEEMILRRLTGRHVPRFVAAGDLRRLPYIVMEYVDGPVLESRLGRESFSPEETARIGARIAAALVDLHRQHVVHLDLKTGNVVLAERGAVLIDFGLARHDELPDLLGEESDVPMGSPATIAPEQLLGDRSQPASDIFALGCILYELATGEKPYGEPVSTSGQKRRLYAPPVPPRSRDGKVPRWLQEVILRCLEIDPADRYASAGQLLFDLRHPDQVALTERAARSGHETSLMERIRGFFGARRMERRPLPKISVARRISAAPVIVAAVDLSAGSDPLAQEVRLHVARVLAAEPGARLACLTVIRTKLVGDDPKHDATGRTVYVSRLVALKDWARALDLPEDRVSFHVLEAVDPGNAILDYVRLNAVDHIVMGARASGALRRHLGSVSSAVVAEAGCTVTVVRLKAGGEGEEG</sequence>
<dbReference type="AlphaFoldDB" id="A0A4R6RIS0"/>
<dbReference type="CDD" id="cd14014">
    <property type="entry name" value="STKc_PknB_like"/>
    <property type="match status" value="1"/>
</dbReference>
<protein>
    <submittedName>
        <fullName evidence="7">Serine/threonine protein kinase</fullName>
    </submittedName>
</protein>
<dbReference type="CDD" id="cd00293">
    <property type="entry name" value="USP-like"/>
    <property type="match status" value="1"/>
</dbReference>
<dbReference type="SMART" id="SM00220">
    <property type="entry name" value="S_TKc"/>
    <property type="match status" value="1"/>
</dbReference>
<gene>
    <name evidence="7" type="ORF">EDD54_0356</name>
</gene>
<organism evidence="7 8">
    <name type="scientific">Oharaeibacter diazotrophicus</name>
    <dbReference type="NCBI Taxonomy" id="1920512"/>
    <lineage>
        <taxon>Bacteria</taxon>
        <taxon>Pseudomonadati</taxon>
        <taxon>Pseudomonadota</taxon>
        <taxon>Alphaproteobacteria</taxon>
        <taxon>Hyphomicrobiales</taxon>
        <taxon>Pleomorphomonadaceae</taxon>
        <taxon>Oharaeibacter</taxon>
    </lineage>
</organism>
<dbReference type="EMBL" id="SNXY01000006">
    <property type="protein sequence ID" value="TDP86481.1"/>
    <property type="molecule type" value="Genomic_DNA"/>
</dbReference>
<comment type="caution">
    <text evidence="7">The sequence shown here is derived from an EMBL/GenBank/DDBJ whole genome shotgun (WGS) entry which is preliminary data.</text>
</comment>
<accession>A0A4R6RIS0</accession>
<dbReference type="Proteomes" id="UP000294547">
    <property type="component" value="Unassembled WGS sequence"/>
</dbReference>
<evidence type="ECO:0000256" key="5">
    <source>
        <dbReference type="SAM" id="MobiDB-lite"/>
    </source>
</evidence>
<evidence type="ECO:0000259" key="6">
    <source>
        <dbReference type="PROSITE" id="PS50011"/>
    </source>
</evidence>
<evidence type="ECO:0000313" key="7">
    <source>
        <dbReference type="EMBL" id="TDP86481.1"/>
    </source>
</evidence>
<dbReference type="GO" id="GO:0004674">
    <property type="term" value="F:protein serine/threonine kinase activity"/>
    <property type="evidence" value="ECO:0007669"/>
    <property type="project" value="UniProtKB-KW"/>
</dbReference>
<keyword evidence="2" id="KW-0547">Nucleotide-binding</keyword>
<evidence type="ECO:0000313" key="8">
    <source>
        <dbReference type="Proteomes" id="UP000294547"/>
    </source>
</evidence>
<dbReference type="OrthoDB" id="9801841at2"/>
<dbReference type="PROSITE" id="PS00108">
    <property type="entry name" value="PROTEIN_KINASE_ST"/>
    <property type="match status" value="1"/>
</dbReference>
<proteinExistence type="predicted"/>
<evidence type="ECO:0000256" key="3">
    <source>
        <dbReference type="ARBA" id="ARBA00022777"/>
    </source>
</evidence>
<dbReference type="InterPro" id="IPR014729">
    <property type="entry name" value="Rossmann-like_a/b/a_fold"/>
</dbReference>
<evidence type="ECO:0000256" key="1">
    <source>
        <dbReference type="ARBA" id="ARBA00022679"/>
    </source>
</evidence>
<keyword evidence="1" id="KW-0808">Transferase</keyword>
<dbReference type="InterPro" id="IPR006016">
    <property type="entry name" value="UspA"/>
</dbReference>
<dbReference type="Pfam" id="PF00069">
    <property type="entry name" value="Pkinase"/>
    <property type="match status" value="1"/>
</dbReference>
<dbReference type="RefSeq" id="WP_126537141.1">
    <property type="nucleotide sequence ID" value="NZ_BSPM01000008.1"/>
</dbReference>